<dbReference type="Gene3D" id="1.10.287.1260">
    <property type="match status" value="1"/>
</dbReference>
<dbReference type="Pfam" id="PF00924">
    <property type="entry name" value="MS_channel_2nd"/>
    <property type="match status" value="1"/>
</dbReference>
<dbReference type="PANTHER" id="PTHR30221:SF1">
    <property type="entry name" value="SMALL-CONDUCTANCE MECHANOSENSITIVE CHANNEL"/>
    <property type="match status" value="1"/>
</dbReference>
<evidence type="ECO:0000256" key="4">
    <source>
        <dbReference type="ARBA" id="ARBA00022692"/>
    </source>
</evidence>
<keyword evidence="3" id="KW-1003">Cell membrane</keyword>
<reference evidence="10" key="1">
    <citation type="submission" date="2018-05" db="EMBL/GenBank/DDBJ databases">
        <authorList>
            <person name="Lanie J.A."/>
            <person name="Ng W.-L."/>
            <person name="Kazmierczak K.M."/>
            <person name="Andrzejewski T.M."/>
            <person name="Davidsen T.M."/>
            <person name="Wayne K.J."/>
            <person name="Tettelin H."/>
            <person name="Glass J.I."/>
            <person name="Rusch D."/>
            <person name="Podicherti R."/>
            <person name="Tsui H.-C.T."/>
            <person name="Winkler M.E."/>
        </authorList>
    </citation>
    <scope>NUCLEOTIDE SEQUENCE</scope>
</reference>
<sequence>MVIVILTISISRITSVFLDWYSRKILKKTTTELDDKLVPPLKRILPIVIYLLGALQLLGYFGFSISPILAGLGIGGIAVALAVQPTLSNFFAGTYVLTEGALKEGDFIEIEGGIQGYVSSVGWRSTKIRDRFNNLVLIPNSKMAESVVTNFYSPETAINILITSGVAYEENLENVEVTVKDTLQQLLSVSENVANNTQPRFGFSEFGDSNINFWIFMQAKDWSASFQLKSEIIK</sequence>
<dbReference type="InterPro" id="IPR023408">
    <property type="entry name" value="MscS_beta-dom_sf"/>
</dbReference>
<keyword evidence="6 7" id="KW-0472">Membrane</keyword>
<evidence type="ECO:0000259" key="9">
    <source>
        <dbReference type="Pfam" id="PF21088"/>
    </source>
</evidence>
<dbReference type="SUPFAM" id="SSF82861">
    <property type="entry name" value="Mechanosensitive channel protein MscS (YggB), transmembrane region"/>
    <property type="match status" value="1"/>
</dbReference>
<proteinExistence type="inferred from homology"/>
<dbReference type="AlphaFoldDB" id="A0A383DSI9"/>
<dbReference type="InterPro" id="IPR011066">
    <property type="entry name" value="MscS_channel_C_sf"/>
</dbReference>
<organism evidence="10">
    <name type="scientific">marine metagenome</name>
    <dbReference type="NCBI Taxonomy" id="408172"/>
    <lineage>
        <taxon>unclassified sequences</taxon>
        <taxon>metagenomes</taxon>
        <taxon>ecological metagenomes</taxon>
    </lineage>
</organism>
<dbReference type="Gene3D" id="2.30.30.60">
    <property type="match status" value="1"/>
</dbReference>
<evidence type="ECO:0000259" key="8">
    <source>
        <dbReference type="Pfam" id="PF00924"/>
    </source>
</evidence>
<comment type="subcellular location">
    <subcellularLocation>
        <location evidence="1">Cell membrane</location>
        <topology evidence="1">Multi-pass membrane protein</topology>
    </subcellularLocation>
</comment>
<dbReference type="EMBL" id="UINC01219680">
    <property type="protein sequence ID" value="SVE47259.1"/>
    <property type="molecule type" value="Genomic_DNA"/>
</dbReference>
<dbReference type="InterPro" id="IPR049142">
    <property type="entry name" value="MS_channel_1st"/>
</dbReference>
<comment type="similarity">
    <text evidence="2">Belongs to the MscS (TC 1.A.23) family.</text>
</comment>
<protein>
    <recommendedName>
        <fullName evidence="11">Mechanosensitive ion channel family protein</fullName>
    </recommendedName>
</protein>
<dbReference type="InterPro" id="IPR006685">
    <property type="entry name" value="MscS_channel_2nd"/>
</dbReference>
<dbReference type="GO" id="GO:0005886">
    <property type="term" value="C:plasma membrane"/>
    <property type="evidence" value="ECO:0007669"/>
    <property type="project" value="UniProtKB-SubCell"/>
</dbReference>
<dbReference type="Pfam" id="PF21088">
    <property type="entry name" value="MS_channel_1st"/>
    <property type="match status" value="1"/>
</dbReference>
<gene>
    <name evidence="10" type="ORF">METZ01_LOCUS500113</name>
</gene>
<name>A0A383DSI9_9ZZZZ</name>
<evidence type="ECO:0000256" key="5">
    <source>
        <dbReference type="ARBA" id="ARBA00022989"/>
    </source>
</evidence>
<evidence type="ECO:0000256" key="1">
    <source>
        <dbReference type="ARBA" id="ARBA00004651"/>
    </source>
</evidence>
<dbReference type="Gene3D" id="3.30.70.100">
    <property type="match status" value="1"/>
</dbReference>
<evidence type="ECO:0000256" key="3">
    <source>
        <dbReference type="ARBA" id="ARBA00022475"/>
    </source>
</evidence>
<keyword evidence="4 7" id="KW-0812">Transmembrane</keyword>
<dbReference type="PANTHER" id="PTHR30221">
    <property type="entry name" value="SMALL-CONDUCTANCE MECHANOSENSITIVE CHANNEL"/>
    <property type="match status" value="1"/>
</dbReference>
<dbReference type="SUPFAM" id="SSF50182">
    <property type="entry name" value="Sm-like ribonucleoproteins"/>
    <property type="match status" value="1"/>
</dbReference>
<evidence type="ECO:0000256" key="2">
    <source>
        <dbReference type="ARBA" id="ARBA00008017"/>
    </source>
</evidence>
<dbReference type="SUPFAM" id="SSF82689">
    <property type="entry name" value="Mechanosensitive channel protein MscS (YggB), C-terminal domain"/>
    <property type="match status" value="1"/>
</dbReference>
<evidence type="ECO:0008006" key="11">
    <source>
        <dbReference type="Google" id="ProtNLM"/>
    </source>
</evidence>
<dbReference type="InterPro" id="IPR011014">
    <property type="entry name" value="MscS_channel_TM-2"/>
</dbReference>
<feature type="non-terminal residue" evidence="10">
    <location>
        <position position="234"/>
    </location>
</feature>
<evidence type="ECO:0000313" key="10">
    <source>
        <dbReference type="EMBL" id="SVE47259.1"/>
    </source>
</evidence>
<dbReference type="InterPro" id="IPR010920">
    <property type="entry name" value="LSM_dom_sf"/>
</dbReference>
<feature type="transmembrane region" description="Helical" evidence="7">
    <location>
        <begin position="44"/>
        <end position="62"/>
    </location>
</feature>
<evidence type="ECO:0000256" key="7">
    <source>
        <dbReference type="SAM" id="Phobius"/>
    </source>
</evidence>
<feature type="domain" description="Mechanosensitive ion channel MscS" evidence="8">
    <location>
        <begin position="86"/>
        <end position="151"/>
    </location>
</feature>
<feature type="domain" description="Mechanosensitive ion channel transmembrane helices 2/3" evidence="9">
    <location>
        <begin position="45"/>
        <end position="84"/>
    </location>
</feature>
<keyword evidence="5 7" id="KW-1133">Transmembrane helix</keyword>
<dbReference type="GO" id="GO:0008381">
    <property type="term" value="F:mechanosensitive monoatomic ion channel activity"/>
    <property type="evidence" value="ECO:0007669"/>
    <property type="project" value="InterPro"/>
</dbReference>
<dbReference type="InterPro" id="IPR045275">
    <property type="entry name" value="MscS_archaea/bacteria_type"/>
</dbReference>
<feature type="transmembrane region" description="Helical" evidence="7">
    <location>
        <begin position="68"/>
        <end position="87"/>
    </location>
</feature>
<accession>A0A383DSI9</accession>
<evidence type="ECO:0000256" key="6">
    <source>
        <dbReference type="ARBA" id="ARBA00023136"/>
    </source>
</evidence>